<dbReference type="AlphaFoldDB" id="A0A4Q7YPM5"/>
<evidence type="ECO:0000313" key="1">
    <source>
        <dbReference type="EMBL" id="RZU39722.1"/>
    </source>
</evidence>
<evidence type="ECO:0000313" key="2">
    <source>
        <dbReference type="Proteomes" id="UP000292958"/>
    </source>
</evidence>
<proteinExistence type="predicted"/>
<protein>
    <submittedName>
        <fullName evidence="1">Uncharacterized protein</fullName>
    </submittedName>
</protein>
<dbReference type="EMBL" id="SHKW01000001">
    <property type="protein sequence ID" value="RZU39722.1"/>
    <property type="molecule type" value="Genomic_DNA"/>
</dbReference>
<comment type="caution">
    <text evidence="1">The sequence shown here is derived from an EMBL/GenBank/DDBJ whole genome shotgun (WGS) entry which is preliminary data.</text>
</comment>
<sequence>MLWPLKDGGQLVMDQNNSIVNATSIPLERNDYRNGRALFEVGGDRRKELDCGRAKITISCYDIHGKIWSRSLDDLYQAPELLTYQHERVISASLEPRLLES</sequence>
<dbReference type="Proteomes" id="UP000292958">
    <property type="component" value="Unassembled WGS sequence"/>
</dbReference>
<organism evidence="1 2">
    <name type="scientific">Edaphobacter modestus</name>
    <dbReference type="NCBI Taxonomy" id="388466"/>
    <lineage>
        <taxon>Bacteria</taxon>
        <taxon>Pseudomonadati</taxon>
        <taxon>Acidobacteriota</taxon>
        <taxon>Terriglobia</taxon>
        <taxon>Terriglobales</taxon>
        <taxon>Acidobacteriaceae</taxon>
        <taxon>Edaphobacter</taxon>
    </lineage>
</organism>
<accession>A0A4Q7YPM5</accession>
<keyword evidence="2" id="KW-1185">Reference proteome</keyword>
<gene>
    <name evidence="1" type="ORF">BDD14_1115</name>
</gene>
<name>A0A4Q7YPM5_9BACT</name>
<reference evidence="1 2" key="1">
    <citation type="submission" date="2019-02" db="EMBL/GenBank/DDBJ databases">
        <title>Genomic Encyclopedia of Archaeal and Bacterial Type Strains, Phase II (KMG-II): from individual species to whole genera.</title>
        <authorList>
            <person name="Goeker M."/>
        </authorList>
    </citation>
    <scope>NUCLEOTIDE SEQUENCE [LARGE SCALE GENOMIC DNA]</scope>
    <source>
        <strain evidence="1 2">DSM 18101</strain>
    </source>
</reference>